<keyword evidence="1" id="KW-0732">Signal</keyword>
<protein>
    <recommendedName>
        <fullName evidence="4">Methyltransferase</fullName>
    </recommendedName>
</protein>
<evidence type="ECO:0000313" key="2">
    <source>
        <dbReference type="EMBL" id="MBF5051838.1"/>
    </source>
</evidence>
<keyword evidence="3" id="KW-1185">Reference proteome</keyword>
<organism evidence="2 3">
    <name type="scientific">Alloalcanivorax venustensis ISO4</name>
    <dbReference type="NCBI Taxonomy" id="1177184"/>
    <lineage>
        <taxon>Bacteria</taxon>
        <taxon>Pseudomonadati</taxon>
        <taxon>Pseudomonadota</taxon>
        <taxon>Gammaproteobacteria</taxon>
        <taxon>Oceanospirillales</taxon>
        <taxon>Alcanivoracaceae</taxon>
        <taxon>Alloalcanivorax</taxon>
    </lineage>
</organism>
<dbReference type="Gene3D" id="3.40.50.150">
    <property type="entry name" value="Vaccinia Virus protein VP39"/>
    <property type="match status" value="1"/>
</dbReference>
<feature type="chain" id="PRO_5047525021" description="Methyltransferase" evidence="1">
    <location>
        <begin position="21"/>
        <end position="265"/>
    </location>
</feature>
<dbReference type="EMBL" id="ARXR01000003">
    <property type="protein sequence ID" value="MBF5051838.1"/>
    <property type="molecule type" value="Genomic_DNA"/>
</dbReference>
<dbReference type="Proteomes" id="UP000644441">
    <property type="component" value="Unassembled WGS sequence"/>
</dbReference>
<reference evidence="2 3" key="1">
    <citation type="submission" date="2012-09" db="EMBL/GenBank/DDBJ databases">
        <title>Genome Sequence of alkane-degrading Bacterium Alcanivorax venustensis ISO4.</title>
        <authorList>
            <person name="Lai Q."/>
            <person name="Shao Z."/>
        </authorList>
    </citation>
    <scope>NUCLEOTIDE SEQUENCE [LARGE SCALE GENOMIC DNA]</scope>
    <source>
        <strain evidence="2 3">ISO4</strain>
    </source>
</reference>
<evidence type="ECO:0000256" key="1">
    <source>
        <dbReference type="SAM" id="SignalP"/>
    </source>
</evidence>
<evidence type="ECO:0000313" key="3">
    <source>
        <dbReference type="Proteomes" id="UP000644441"/>
    </source>
</evidence>
<dbReference type="SUPFAM" id="SSF53335">
    <property type="entry name" value="S-adenosyl-L-methionine-dependent methyltransferases"/>
    <property type="match status" value="1"/>
</dbReference>
<name>A0ABS0ACI9_9GAMM</name>
<dbReference type="InterPro" id="IPR029063">
    <property type="entry name" value="SAM-dependent_MTases_sf"/>
</dbReference>
<dbReference type="PIRSF" id="PIRSF031679">
    <property type="entry name" value="Mtase_Alr7345_prd"/>
    <property type="match status" value="1"/>
</dbReference>
<sequence length="265" mass="29333">MRISTLFALATLWLAGTAVAAPLEQILESPHREADSGRDGDRHPAETLAFFQVEPDMTVVEVWPGGGGWYTAILAPWLRDHGTLYAAQFPADSGVDFYRRALQRYQEKLAARPALYDQVKITHLGPPEHTDIAPAGSADRVLTFRNVHNWAKAGTAEAAFESFFRALKPGGVLGVVEHRAPAGRPLEEQIESGYMTEAYVIEQAENAGFELEANASINANPADDTEHPAGVWTLPPTLRLGEENRDRYLRIGESDRMTLRFRKPE</sequence>
<dbReference type="InterPro" id="IPR016980">
    <property type="entry name" value="S-AdoMet-dep_MeTrfase_Alr7345"/>
</dbReference>
<comment type="caution">
    <text evidence="2">The sequence shown here is derived from an EMBL/GenBank/DDBJ whole genome shotgun (WGS) entry which is preliminary data.</text>
</comment>
<accession>A0ABS0ACI9</accession>
<proteinExistence type="predicted"/>
<dbReference type="RefSeq" id="WP_194855017.1">
    <property type="nucleotide sequence ID" value="NZ_ARXR01000003.1"/>
</dbReference>
<evidence type="ECO:0008006" key="4">
    <source>
        <dbReference type="Google" id="ProtNLM"/>
    </source>
</evidence>
<feature type="signal peptide" evidence="1">
    <location>
        <begin position="1"/>
        <end position="20"/>
    </location>
</feature>
<gene>
    <name evidence="2" type="ORF">ISO4_00440</name>
</gene>